<feature type="transmembrane region" description="Helical" evidence="7">
    <location>
        <begin position="159"/>
        <end position="180"/>
    </location>
</feature>
<dbReference type="InterPro" id="IPR000515">
    <property type="entry name" value="MetI-like"/>
</dbReference>
<evidence type="ECO:0000256" key="3">
    <source>
        <dbReference type="ARBA" id="ARBA00022475"/>
    </source>
</evidence>
<feature type="domain" description="ABC transmembrane type-1" evidence="9">
    <location>
        <begin position="390"/>
        <end position="583"/>
    </location>
</feature>
<dbReference type="Gene3D" id="1.10.3720.10">
    <property type="entry name" value="MetI-like"/>
    <property type="match status" value="2"/>
</dbReference>
<feature type="transmembrane region" description="Helical" evidence="7">
    <location>
        <begin position="326"/>
        <end position="349"/>
    </location>
</feature>
<evidence type="ECO:0000256" key="8">
    <source>
        <dbReference type="SAM" id="MobiDB-lite"/>
    </source>
</evidence>
<evidence type="ECO:0000256" key="1">
    <source>
        <dbReference type="ARBA" id="ARBA00004651"/>
    </source>
</evidence>
<feature type="transmembrane region" description="Helical" evidence="7">
    <location>
        <begin position="556"/>
        <end position="583"/>
    </location>
</feature>
<feature type="transmembrane region" description="Helical" evidence="7">
    <location>
        <begin position="427"/>
        <end position="449"/>
    </location>
</feature>
<sequence length="597" mass="65237">MLVFLALPVAIFLIFVIYPFILAGYYSLTDWSGFSSDIPFIGIANYVKLAQDDIFQHALVNNIIIAVVVPLVTIVLALAFASLITVAGRSHGNVQGIRASALYRTLSFFPYCVPAIVIGIIWGFVYDPSAGLLNGVLNGIGIPIGDFAWLGDVRTALPASMFVIIWSFVGFYTVLFVAAIKGIPAETYEAVRLDGAGRFRTAFSITVPLIRDTVQTGYIYLGIAALDAFVYMTALFPNAGGPNNTTLVMSQELFITAFRKGHFGYATAMGVVLAVVTLLFAAIVFGVNRLLAGSDKETADDRHDRSRRSAHRRADDRPRPPHPGDAVAGVLSHLVMILWTVIIVLPFLWVLMSSFKTTKEILHSPFALPAQWKFDNYANAWTTSGVGSYFANTLIVVGSALVLVMLLGAMCAYVLARFRFIGNRAIYYLMLAGLTFPIFLAIVPLFFVLRSIGLLGTLPGLILTYVAFALPFTVFFLHSFFRALPDEIYEAAQIDGASEWRTFFQVMLPMARPGMATVAIFNFLGLWNQFLLPVALNPDQNNYVLTQGMASFASQAGYSVDFGALMAAVVITVAPVLVVYVIFQRQLQGSVSQGTMK</sequence>
<feature type="transmembrane region" description="Helical" evidence="7">
    <location>
        <begin position="218"/>
        <end position="236"/>
    </location>
</feature>
<dbReference type="Pfam" id="PF00528">
    <property type="entry name" value="BPD_transp_1"/>
    <property type="match status" value="2"/>
</dbReference>
<dbReference type="InterPro" id="IPR035906">
    <property type="entry name" value="MetI-like_sf"/>
</dbReference>
<dbReference type="SUPFAM" id="SSF161098">
    <property type="entry name" value="MetI-like"/>
    <property type="match status" value="2"/>
</dbReference>
<gene>
    <name evidence="10" type="ORF">GCM10025881_38690</name>
</gene>
<feature type="region of interest" description="Disordered" evidence="8">
    <location>
        <begin position="298"/>
        <end position="322"/>
    </location>
</feature>
<feature type="transmembrane region" description="Helical" evidence="7">
    <location>
        <begin position="461"/>
        <end position="481"/>
    </location>
</feature>
<proteinExistence type="inferred from homology"/>
<evidence type="ECO:0000313" key="11">
    <source>
        <dbReference type="Proteomes" id="UP001157034"/>
    </source>
</evidence>
<dbReference type="PANTHER" id="PTHR43744">
    <property type="entry name" value="ABC TRANSPORTER PERMEASE PROTEIN MG189-RELATED-RELATED"/>
    <property type="match status" value="1"/>
</dbReference>
<keyword evidence="3" id="KW-1003">Cell membrane</keyword>
<keyword evidence="5 7" id="KW-1133">Transmembrane helix</keyword>
<keyword evidence="6 7" id="KW-0472">Membrane</keyword>
<dbReference type="EMBL" id="BSVB01000001">
    <property type="protein sequence ID" value="GMA97045.1"/>
    <property type="molecule type" value="Genomic_DNA"/>
</dbReference>
<feature type="transmembrane region" description="Helical" evidence="7">
    <location>
        <begin position="515"/>
        <end position="536"/>
    </location>
</feature>
<evidence type="ECO:0000256" key="6">
    <source>
        <dbReference type="ARBA" id="ARBA00023136"/>
    </source>
</evidence>
<feature type="transmembrane region" description="Helical" evidence="7">
    <location>
        <begin position="263"/>
        <end position="287"/>
    </location>
</feature>
<evidence type="ECO:0000256" key="4">
    <source>
        <dbReference type="ARBA" id="ARBA00022692"/>
    </source>
</evidence>
<dbReference type="Proteomes" id="UP001157034">
    <property type="component" value="Unassembled WGS sequence"/>
</dbReference>
<feature type="transmembrane region" description="Helical" evidence="7">
    <location>
        <begin position="108"/>
        <end position="126"/>
    </location>
</feature>
<dbReference type="PANTHER" id="PTHR43744:SF12">
    <property type="entry name" value="ABC TRANSPORTER PERMEASE PROTEIN MG189-RELATED"/>
    <property type="match status" value="1"/>
</dbReference>
<evidence type="ECO:0000256" key="5">
    <source>
        <dbReference type="ARBA" id="ARBA00022989"/>
    </source>
</evidence>
<feature type="transmembrane region" description="Helical" evidence="7">
    <location>
        <begin position="389"/>
        <end position="415"/>
    </location>
</feature>
<evidence type="ECO:0000313" key="10">
    <source>
        <dbReference type="EMBL" id="GMA97045.1"/>
    </source>
</evidence>
<feature type="domain" description="ABC transmembrane type-1" evidence="9">
    <location>
        <begin position="59"/>
        <end position="284"/>
    </location>
</feature>
<dbReference type="PROSITE" id="PS50928">
    <property type="entry name" value="ABC_TM1"/>
    <property type="match status" value="2"/>
</dbReference>
<evidence type="ECO:0000256" key="7">
    <source>
        <dbReference type="RuleBase" id="RU363032"/>
    </source>
</evidence>
<keyword evidence="4 7" id="KW-0812">Transmembrane</keyword>
<feature type="transmembrane region" description="Helical" evidence="7">
    <location>
        <begin position="7"/>
        <end position="28"/>
    </location>
</feature>
<name>A0ABQ6KER6_9MICO</name>
<comment type="caution">
    <text evidence="10">The sequence shown here is derived from an EMBL/GenBank/DDBJ whole genome shotgun (WGS) entry which is preliminary data.</text>
</comment>
<evidence type="ECO:0000256" key="2">
    <source>
        <dbReference type="ARBA" id="ARBA00022448"/>
    </source>
</evidence>
<keyword evidence="11" id="KW-1185">Reference proteome</keyword>
<comment type="similarity">
    <text evidence="7">Belongs to the binding-protein-dependent transport system permease family.</text>
</comment>
<reference evidence="11" key="1">
    <citation type="journal article" date="2019" name="Int. J. Syst. Evol. Microbiol.">
        <title>The Global Catalogue of Microorganisms (GCM) 10K type strain sequencing project: providing services to taxonomists for standard genome sequencing and annotation.</title>
        <authorList>
            <consortium name="The Broad Institute Genomics Platform"/>
            <consortium name="The Broad Institute Genome Sequencing Center for Infectious Disease"/>
            <person name="Wu L."/>
            <person name="Ma J."/>
        </authorList>
    </citation>
    <scope>NUCLEOTIDE SEQUENCE [LARGE SCALE GENOMIC DNA]</scope>
    <source>
        <strain evidence="11">NBRC 108894</strain>
    </source>
</reference>
<feature type="transmembrane region" description="Helical" evidence="7">
    <location>
        <begin position="63"/>
        <end position="87"/>
    </location>
</feature>
<accession>A0ABQ6KER6</accession>
<keyword evidence="2 7" id="KW-0813">Transport</keyword>
<dbReference type="CDD" id="cd06261">
    <property type="entry name" value="TM_PBP2"/>
    <property type="match status" value="2"/>
</dbReference>
<evidence type="ECO:0000259" key="9">
    <source>
        <dbReference type="PROSITE" id="PS50928"/>
    </source>
</evidence>
<comment type="subcellular location">
    <subcellularLocation>
        <location evidence="1 7">Cell membrane</location>
        <topology evidence="1 7">Multi-pass membrane protein</topology>
    </subcellularLocation>
</comment>
<organism evidence="10 11">
    <name type="scientific">Pseudolysinimonas kribbensis</name>
    <dbReference type="NCBI Taxonomy" id="433641"/>
    <lineage>
        <taxon>Bacteria</taxon>
        <taxon>Bacillati</taxon>
        <taxon>Actinomycetota</taxon>
        <taxon>Actinomycetes</taxon>
        <taxon>Micrococcales</taxon>
        <taxon>Microbacteriaceae</taxon>
        <taxon>Pseudolysinimonas</taxon>
    </lineage>
</organism>
<protein>
    <recommendedName>
        <fullName evidence="9">ABC transmembrane type-1 domain-containing protein</fullName>
    </recommendedName>
</protein>